<dbReference type="InterPro" id="IPR017891">
    <property type="entry name" value="Insulin_GF-bd_Cys-rich_CS"/>
</dbReference>
<name>A0A1U7QJG3_MESAU</name>
<dbReference type="InterPro" id="IPR009030">
    <property type="entry name" value="Growth_fac_rcpt_cys_sf"/>
</dbReference>
<dbReference type="GeneID" id="101838993"/>
<dbReference type="Gene3D" id="4.10.800.10">
    <property type="entry name" value="Thyroglobulin type-1"/>
    <property type="match status" value="1"/>
</dbReference>
<dbReference type="STRING" id="10036.ENSMAUP00000019871"/>
<dbReference type="GO" id="GO:0032874">
    <property type="term" value="P:positive regulation of stress-activated MAPK cascade"/>
    <property type="evidence" value="ECO:0007669"/>
    <property type="project" value="Ensembl"/>
</dbReference>
<dbReference type="GO" id="GO:0016477">
    <property type="term" value="P:cell migration"/>
    <property type="evidence" value="ECO:0007669"/>
    <property type="project" value="Ensembl"/>
</dbReference>
<evidence type="ECO:0000256" key="1">
    <source>
        <dbReference type="ARBA" id="ARBA00004613"/>
    </source>
</evidence>
<dbReference type="InterPro" id="IPR000867">
    <property type="entry name" value="IGFBP-like"/>
</dbReference>
<dbReference type="GO" id="GO:0031995">
    <property type="term" value="F:insulin-like growth factor II binding"/>
    <property type="evidence" value="ECO:0007669"/>
    <property type="project" value="Ensembl"/>
</dbReference>
<dbReference type="PROSITE" id="PS00484">
    <property type="entry name" value="THYROGLOBULIN_1_1"/>
    <property type="match status" value="1"/>
</dbReference>
<evidence type="ECO:0000256" key="12">
    <source>
        <dbReference type="SAM" id="SignalP"/>
    </source>
</evidence>
<proteinExistence type="predicted"/>
<dbReference type="SUPFAM" id="SSF57610">
    <property type="entry name" value="Thyroglobulin type-1 domain"/>
    <property type="match status" value="1"/>
</dbReference>
<dbReference type="GO" id="GO:0042568">
    <property type="term" value="C:insulin-like growth factor binary complex"/>
    <property type="evidence" value="ECO:0007669"/>
    <property type="project" value="Ensembl"/>
</dbReference>
<comment type="subcellular location">
    <subcellularLocation>
        <location evidence="1">Secreted</location>
    </subcellularLocation>
</comment>
<dbReference type="PRINTS" id="PR01976">
    <property type="entry name" value="IGFBPFAMILY"/>
</dbReference>
<comment type="function">
    <text evidence="7">IGF-binding proteins prolong the half-life of the IGFs and have been shown to either inhibit or stimulate the growth promoting effects of the IGFs on cell culture. They alter the interaction of IGFs with their cell surface receptors. Activates the MAPK signaling pathway and induces cell migration.</text>
</comment>
<dbReference type="eggNOG" id="ENOG502QV3Q">
    <property type="taxonomic scope" value="Eukaryota"/>
</dbReference>
<evidence type="ECO:0000259" key="14">
    <source>
        <dbReference type="PROSITE" id="PS51323"/>
    </source>
</evidence>
<feature type="disulfide bond" evidence="10">
    <location>
        <begin position="214"/>
        <end position="234"/>
    </location>
</feature>
<dbReference type="Pfam" id="PF00086">
    <property type="entry name" value="Thyroglobulin_1"/>
    <property type="match status" value="1"/>
</dbReference>
<dbReference type="PRINTS" id="PR01982">
    <property type="entry name" value="IGFBPFAMILY6"/>
</dbReference>
<keyword evidence="15" id="KW-1185">Reference proteome</keyword>
<dbReference type="SUPFAM" id="SSF57184">
    <property type="entry name" value="Growth factor receptor domain"/>
    <property type="match status" value="1"/>
</dbReference>
<dbReference type="CTD" id="3489"/>
<dbReference type="PANTHER" id="PTHR11551">
    <property type="entry name" value="INSULIN-LIKE GROWTH FACTOR BINDING PROTEIN"/>
    <property type="match status" value="1"/>
</dbReference>
<dbReference type="InterPro" id="IPR022326">
    <property type="entry name" value="IGFBP-6"/>
</dbReference>
<feature type="region of interest" description="Disordered" evidence="11">
    <location>
        <begin position="218"/>
        <end position="240"/>
    </location>
</feature>
<dbReference type="PROSITE" id="PS51162">
    <property type="entry name" value="THYROGLOBULIN_1_2"/>
    <property type="match status" value="1"/>
</dbReference>
<feature type="domain" description="Thyroglobulin type-1" evidence="13">
    <location>
        <begin position="159"/>
        <end position="234"/>
    </location>
</feature>
<dbReference type="InterPro" id="IPR022321">
    <property type="entry name" value="IGFBP_1-6_chordata"/>
</dbReference>
<evidence type="ECO:0000256" key="11">
    <source>
        <dbReference type="SAM" id="MobiDB-lite"/>
    </source>
</evidence>
<keyword evidence="2" id="KW-0964">Secreted</keyword>
<evidence type="ECO:0000256" key="5">
    <source>
        <dbReference type="ARBA" id="ARBA00023180"/>
    </source>
</evidence>
<feature type="chain" id="PRO_5010563142" description="Insulin-like growth factor-binding protein 6" evidence="12">
    <location>
        <begin position="27"/>
        <end position="240"/>
    </location>
</feature>
<evidence type="ECO:0000256" key="7">
    <source>
        <dbReference type="ARBA" id="ARBA00056428"/>
    </source>
</evidence>
<dbReference type="InterPro" id="IPR000716">
    <property type="entry name" value="Thyroglobulin_1"/>
</dbReference>
<evidence type="ECO:0000313" key="16">
    <source>
        <dbReference type="RefSeq" id="XP_005067352.1"/>
    </source>
</evidence>
<dbReference type="GO" id="GO:0001968">
    <property type="term" value="F:fibronectin binding"/>
    <property type="evidence" value="ECO:0007669"/>
    <property type="project" value="TreeGrafter"/>
</dbReference>
<dbReference type="CDD" id="cd00191">
    <property type="entry name" value="TY"/>
    <property type="match status" value="1"/>
</dbReference>
<protein>
    <recommendedName>
        <fullName evidence="9">Insulin-like growth factor-binding protein 6</fullName>
    </recommendedName>
</protein>
<dbReference type="SMART" id="SM00121">
    <property type="entry name" value="IB"/>
    <property type="match status" value="1"/>
</dbReference>
<dbReference type="KEGG" id="maua:101838993"/>
<dbReference type="Proteomes" id="UP000886700">
    <property type="component" value="Unplaced"/>
</dbReference>
<evidence type="ECO:0000313" key="15">
    <source>
        <dbReference type="Proteomes" id="UP000886700"/>
    </source>
</evidence>
<evidence type="ECO:0000256" key="4">
    <source>
        <dbReference type="ARBA" id="ARBA00023157"/>
    </source>
</evidence>
<evidence type="ECO:0000256" key="10">
    <source>
        <dbReference type="PROSITE-ProRule" id="PRU00500"/>
    </source>
</evidence>
<dbReference type="PANTHER" id="PTHR11551:SF14">
    <property type="entry name" value="INSULIN-LIKE GROWTH FACTOR-BINDING PROTEIN 6"/>
    <property type="match status" value="1"/>
</dbReference>
<evidence type="ECO:0000259" key="13">
    <source>
        <dbReference type="PROSITE" id="PS51162"/>
    </source>
</evidence>
<dbReference type="GO" id="GO:0031994">
    <property type="term" value="F:insulin-like growth factor I binding"/>
    <property type="evidence" value="ECO:0007669"/>
    <property type="project" value="TreeGrafter"/>
</dbReference>
<keyword evidence="6" id="KW-0340">Growth factor binding</keyword>
<evidence type="ECO:0000256" key="9">
    <source>
        <dbReference type="ARBA" id="ARBA00071228"/>
    </source>
</evidence>
<evidence type="ECO:0000256" key="3">
    <source>
        <dbReference type="ARBA" id="ARBA00022729"/>
    </source>
</evidence>
<dbReference type="PROSITE" id="PS00222">
    <property type="entry name" value="IGFBP_N_1"/>
    <property type="match status" value="1"/>
</dbReference>
<dbReference type="SMART" id="SM00211">
    <property type="entry name" value="TY"/>
    <property type="match status" value="1"/>
</dbReference>
<feature type="compositionally biased region" description="Polar residues" evidence="11">
    <location>
        <begin position="228"/>
        <end position="240"/>
    </location>
</feature>
<comment type="subunit">
    <text evidence="8">Interacts (via C-terminal domain) with PHB2.</text>
</comment>
<feature type="signal peptide" evidence="12">
    <location>
        <begin position="1"/>
        <end position="26"/>
    </location>
</feature>
<dbReference type="RefSeq" id="XP_005067352.1">
    <property type="nucleotide sequence ID" value="XM_005067295.4"/>
</dbReference>
<dbReference type="OrthoDB" id="8875634at2759"/>
<keyword evidence="4 10" id="KW-1015">Disulfide bond</keyword>
<comment type="caution">
    <text evidence="10">Lacks conserved residue(s) required for the propagation of feature annotation.</text>
</comment>
<dbReference type="FunFam" id="4.10.40.20:FF:000011">
    <property type="entry name" value="insulin-like growth factor-binding protein 6 isoform X1"/>
    <property type="match status" value="1"/>
</dbReference>
<evidence type="ECO:0000256" key="2">
    <source>
        <dbReference type="ARBA" id="ARBA00022525"/>
    </source>
</evidence>
<dbReference type="FunFam" id="4.10.800.10:FF:000010">
    <property type="entry name" value="Insulin-like growth factor binding protein 6"/>
    <property type="match status" value="1"/>
</dbReference>
<keyword evidence="3 12" id="KW-0732">Signal</keyword>
<dbReference type="InterPro" id="IPR036857">
    <property type="entry name" value="Thyroglobulin_1_sf"/>
</dbReference>
<dbReference type="Gene3D" id="4.10.40.20">
    <property type="match status" value="1"/>
</dbReference>
<sequence length="240" mass="25588">MTGNSLPPQPLLLMLTLLLAASSGFALTRCPGCGPGVQTSCRGGCVEEEDVGSPTEGCTEAGGCLRREGQPCGVYIPKCAPGLQCQPRENEEAPLRALLMGQGRCHRARGLSEETTKESKPHGGASRQRDTSHRDRQKNPGTSTTPIRPNPGSVHDTEMGPCRRHLDSVLQGLQTEIFRGGAPGLYMPNCDLRGFYRKQQCRSSQGNRRGPCWCVDPMGRPLPGSPDGQGSSQCSAKTSG</sequence>
<keyword evidence="5" id="KW-0325">Glycoprotein</keyword>
<dbReference type="GO" id="GO:0043567">
    <property type="term" value="P:regulation of insulin-like growth factor receptor signaling pathway"/>
    <property type="evidence" value="ECO:0007669"/>
    <property type="project" value="TreeGrafter"/>
</dbReference>
<evidence type="ECO:0000256" key="6">
    <source>
        <dbReference type="ARBA" id="ARBA00023183"/>
    </source>
</evidence>
<evidence type="ECO:0000256" key="8">
    <source>
        <dbReference type="ARBA" id="ARBA00063214"/>
    </source>
</evidence>
<accession>A0A1U7QJG3</accession>
<feature type="compositionally biased region" description="Basic and acidic residues" evidence="11">
    <location>
        <begin position="110"/>
        <end position="138"/>
    </location>
</feature>
<dbReference type="AlphaFoldDB" id="A0A1U7QJG3"/>
<feature type="region of interest" description="Disordered" evidence="11">
    <location>
        <begin position="106"/>
        <end position="160"/>
    </location>
</feature>
<organism evidence="15 16">
    <name type="scientific">Mesocricetus auratus</name>
    <name type="common">Golden hamster</name>
    <dbReference type="NCBI Taxonomy" id="10036"/>
    <lineage>
        <taxon>Eukaryota</taxon>
        <taxon>Metazoa</taxon>
        <taxon>Chordata</taxon>
        <taxon>Craniata</taxon>
        <taxon>Vertebrata</taxon>
        <taxon>Euteleostomi</taxon>
        <taxon>Mammalia</taxon>
        <taxon>Eutheria</taxon>
        <taxon>Euarchontoglires</taxon>
        <taxon>Glires</taxon>
        <taxon>Rodentia</taxon>
        <taxon>Myomorpha</taxon>
        <taxon>Muroidea</taxon>
        <taxon>Cricetidae</taxon>
        <taxon>Cricetinae</taxon>
        <taxon>Mesocricetus</taxon>
    </lineage>
</organism>
<gene>
    <name evidence="16" type="primary">Igfbp6</name>
</gene>
<reference evidence="16" key="1">
    <citation type="submission" date="2025-08" db="UniProtKB">
        <authorList>
            <consortium name="RefSeq"/>
        </authorList>
    </citation>
    <scope>IDENTIFICATION</scope>
    <source>
        <tissue evidence="16">Liver</tissue>
    </source>
</reference>
<feature type="domain" description="IGFBP N-terminal" evidence="14">
    <location>
        <begin position="26"/>
        <end position="108"/>
    </location>
</feature>
<dbReference type="GO" id="GO:0042802">
    <property type="term" value="F:identical protein binding"/>
    <property type="evidence" value="ECO:0007669"/>
    <property type="project" value="Ensembl"/>
</dbReference>
<dbReference type="PROSITE" id="PS51323">
    <property type="entry name" value="IGFBP_N_2"/>
    <property type="match status" value="1"/>
</dbReference>